<dbReference type="EMBL" id="BKCJ010331822">
    <property type="protein sequence ID" value="GEZ84799.1"/>
    <property type="molecule type" value="Genomic_DNA"/>
</dbReference>
<dbReference type="InterPro" id="IPR043502">
    <property type="entry name" value="DNA/RNA_pol_sf"/>
</dbReference>
<evidence type="ECO:0000256" key="5">
    <source>
        <dbReference type="ARBA" id="ARBA00022801"/>
    </source>
</evidence>
<comment type="caution">
    <text evidence="9">The sequence shown here is derived from an EMBL/GenBank/DDBJ whole genome shotgun (WGS) entry which is preliminary data.</text>
</comment>
<evidence type="ECO:0000256" key="2">
    <source>
        <dbReference type="ARBA" id="ARBA00022695"/>
    </source>
</evidence>
<dbReference type="Pfam" id="PF17917">
    <property type="entry name" value="RT_RNaseH"/>
    <property type="match status" value="1"/>
</dbReference>
<organism evidence="9">
    <name type="scientific">Tanacetum cinerariifolium</name>
    <name type="common">Dalmatian daisy</name>
    <name type="synonym">Chrysanthemum cinerariifolium</name>
    <dbReference type="NCBI Taxonomy" id="118510"/>
    <lineage>
        <taxon>Eukaryota</taxon>
        <taxon>Viridiplantae</taxon>
        <taxon>Streptophyta</taxon>
        <taxon>Embryophyta</taxon>
        <taxon>Tracheophyta</taxon>
        <taxon>Spermatophyta</taxon>
        <taxon>Magnoliopsida</taxon>
        <taxon>eudicotyledons</taxon>
        <taxon>Gunneridae</taxon>
        <taxon>Pentapetalae</taxon>
        <taxon>asterids</taxon>
        <taxon>campanulids</taxon>
        <taxon>Asterales</taxon>
        <taxon>Asteraceae</taxon>
        <taxon>Asteroideae</taxon>
        <taxon>Anthemideae</taxon>
        <taxon>Anthemidinae</taxon>
        <taxon>Tanacetum</taxon>
    </lineage>
</organism>
<feature type="region of interest" description="Disordered" evidence="7">
    <location>
        <begin position="480"/>
        <end position="509"/>
    </location>
</feature>
<evidence type="ECO:0000259" key="8">
    <source>
        <dbReference type="Pfam" id="PF17917"/>
    </source>
</evidence>
<evidence type="ECO:0000256" key="7">
    <source>
        <dbReference type="SAM" id="MobiDB-lite"/>
    </source>
</evidence>
<dbReference type="GO" id="GO:0004519">
    <property type="term" value="F:endonuclease activity"/>
    <property type="evidence" value="ECO:0007669"/>
    <property type="project" value="UniProtKB-KW"/>
</dbReference>
<keyword evidence="3" id="KW-0540">Nuclease</keyword>
<evidence type="ECO:0000256" key="4">
    <source>
        <dbReference type="ARBA" id="ARBA00022759"/>
    </source>
</evidence>
<evidence type="ECO:0000256" key="6">
    <source>
        <dbReference type="ARBA" id="ARBA00022918"/>
    </source>
</evidence>
<keyword evidence="1" id="KW-0808">Transferase</keyword>
<dbReference type="PANTHER" id="PTHR48475">
    <property type="entry name" value="RIBONUCLEASE H"/>
    <property type="match status" value="1"/>
</dbReference>
<keyword evidence="6" id="KW-0695">RNA-directed DNA polymerase</keyword>
<sequence length="509" mass="58130">MKSEQLVHLVKGVKKKEKIFDTQLGKWKKGAKYAIPIEAHVLMIRRESYNPRKRLAERNNSEVGQIKFPPLQNISSVDPVIIKEYVSGRQVNRAIPLVGFSGEKSWPLGEVPLKITIGEGPLITTKILNFFIVGSDSPYDIILGRTAMQQIGIVVSTIYEAIKFYMPQGISTVLSQYNPREPKEEHRATSEEHQEEVKGILSCVDIEERIVINDQYPKQRIAIGRQLPTKTKIRLQDLLRTYVDVFAWTTAHMTGVPRTVTIGGETFNIEHIINELKHLEPVKQKKRSLTPEIKRSDSNPSGGAYKGQHFTKSQVSDVDLKPFHREKSQWKMEVVCRLYGHKQSISQRTALTTQDRAKSRRPPHASTKMLFSCIQGTAEADEAFRRIKELLEALPTGAKLGYPELEKLILALVYAARRPRIYFQAHLIQVLSDKPIKQILAKPKKSRRIAKWAIKLGEHEIEFRGRNSVKGQILADFLAETPSKEEERSKDEEAKKKRTRARKSMEIVH</sequence>
<dbReference type="GO" id="GO:0003964">
    <property type="term" value="F:RNA-directed DNA polymerase activity"/>
    <property type="evidence" value="ECO:0007669"/>
    <property type="project" value="UniProtKB-KW"/>
</dbReference>
<keyword evidence="2" id="KW-0548">Nucleotidyltransferase</keyword>
<evidence type="ECO:0000256" key="3">
    <source>
        <dbReference type="ARBA" id="ARBA00022722"/>
    </source>
</evidence>
<evidence type="ECO:0000313" key="9">
    <source>
        <dbReference type="EMBL" id="GEZ84799.1"/>
    </source>
</evidence>
<dbReference type="InterPro" id="IPR041373">
    <property type="entry name" value="RT_RNaseH"/>
</dbReference>
<gene>
    <name evidence="9" type="ORF">Tci_556772</name>
</gene>
<keyword evidence="4" id="KW-0255">Endonuclease</keyword>
<proteinExistence type="predicted"/>
<name>A0A699IQU1_TANCI</name>
<keyword evidence="5" id="KW-0378">Hydrolase</keyword>
<protein>
    <recommendedName>
        <fullName evidence="8">Reverse transcriptase RNase H-like domain-containing protein</fullName>
    </recommendedName>
</protein>
<feature type="compositionally biased region" description="Basic and acidic residues" evidence="7">
    <location>
        <begin position="482"/>
        <end position="495"/>
    </location>
</feature>
<reference evidence="9" key="1">
    <citation type="journal article" date="2019" name="Sci. Rep.">
        <title>Draft genome of Tanacetum cinerariifolium, the natural source of mosquito coil.</title>
        <authorList>
            <person name="Yamashiro T."/>
            <person name="Shiraishi A."/>
            <person name="Satake H."/>
            <person name="Nakayama K."/>
        </authorList>
    </citation>
    <scope>NUCLEOTIDE SEQUENCE</scope>
</reference>
<feature type="region of interest" description="Disordered" evidence="7">
    <location>
        <begin position="284"/>
        <end position="308"/>
    </location>
</feature>
<dbReference type="PANTHER" id="PTHR48475:SF2">
    <property type="entry name" value="RIBONUCLEASE H"/>
    <property type="match status" value="1"/>
</dbReference>
<dbReference type="SUPFAM" id="SSF56672">
    <property type="entry name" value="DNA/RNA polymerases"/>
    <property type="match status" value="1"/>
</dbReference>
<accession>A0A699IQU1</accession>
<feature type="domain" description="Reverse transcriptase RNase H-like" evidence="8">
    <location>
        <begin position="396"/>
        <end position="458"/>
    </location>
</feature>
<dbReference type="GO" id="GO:0016787">
    <property type="term" value="F:hydrolase activity"/>
    <property type="evidence" value="ECO:0007669"/>
    <property type="project" value="UniProtKB-KW"/>
</dbReference>
<evidence type="ECO:0000256" key="1">
    <source>
        <dbReference type="ARBA" id="ARBA00022679"/>
    </source>
</evidence>
<dbReference type="AlphaFoldDB" id="A0A699IQU1"/>